<dbReference type="GO" id="GO:0071766">
    <property type="term" value="P:Actinobacterium-type cell wall biogenesis"/>
    <property type="evidence" value="ECO:0007669"/>
    <property type="project" value="UniProtKB-ARBA"/>
</dbReference>
<dbReference type="RefSeq" id="WP_184041780.1">
    <property type="nucleotide sequence ID" value="NZ_JACHHY010000032.1"/>
</dbReference>
<feature type="domain" description="Carrier" evidence="6">
    <location>
        <begin position="586"/>
        <end position="661"/>
    </location>
</feature>
<dbReference type="GO" id="GO:0005886">
    <property type="term" value="C:plasma membrane"/>
    <property type="evidence" value="ECO:0007669"/>
    <property type="project" value="TreeGrafter"/>
</dbReference>
<dbReference type="InterPro" id="IPR040097">
    <property type="entry name" value="FAAL/FAAC"/>
</dbReference>
<dbReference type="Pfam" id="PF00550">
    <property type="entry name" value="PP-binding"/>
    <property type="match status" value="1"/>
</dbReference>
<evidence type="ECO:0000256" key="3">
    <source>
        <dbReference type="ARBA" id="ARBA00022450"/>
    </source>
</evidence>
<protein>
    <submittedName>
        <fullName evidence="7">Acyl-CoA synthetase (AMP-forming)/AMP-acid ligase II</fullName>
    </submittedName>
</protein>
<dbReference type="Gene3D" id="1.10.1200.10">
    <property type="entry name" value="ACP-like"/>
    <property type="match status" value="1"/>
</dbReference>
<dbReference type="Gene3D" id="3.30.300.30">
    <property type="match status" value="1"/>
</dbReference>
<proteinExistence type="inferred from homology"/>
<dbReference type="FunFam" id="3.30.559.10:FF:000012">
    <property type="entry name" value="Non-ribosomal peptide synthetase"/>
    <property type="match status" value="1"/>
</dbReference>
<dbReference type="InterPro" id="IPR045851">
    <property type="entry name" value="AMP-bd_C_sf"/>
</dbReference>
<dbReference type="PANTHER" id="PTHR22754:SF32">
    <property type="entry name" value="DISCO-INTERACTING PROTEIN 2"/>
    <property type="match status" value="1"/>
</dbReference>
<evidence type="ECO:0000256" key="5">
    <source>
        <dbReference type="ARBA" id="ARBA00022598"/>
    </source>
</evidence>
<dbReference type="PROSITE" id="PS00455">
    <property type="entry name" value="AMP_BINDING"/>
    <property type="match status" value="1"/>
</dbReference>
<dbReference type="InterPro" id="IPR006162">
    <property type="entry name" value="Ppantetheine_attach_site"/>
</dbReference>
<keyword evidence="8" id="KW-1185">Reference proteome</keyword>
<evidence type="ECO:0000259" key="6">
    <source>
        <dbReference type="PROSITE" id="PS50075"/>
    </source>
</evidence>
<dbReference type="InterPro" id="IPR000873">
    <property type="entry name" value="AMP-dep_synth/lig_dom"/>
</dbReference>
<sequence>MSHPENFVCHLRHLAAARPQDTALVIVREQHGQPDELVLDYATLDMRVRQLAARLQAFPRGERVLLAMDNDEHYVISFFACLYAGLIAVPVCPPESTRQPHLARLIGIIDDAAACCVLTTRPILPLIEAVADRSSGLTIWLADEAVDAGPWAASSPAPTDIAFLQYTSGSTSTPKGVMVSHANLMANERAIEEGFSVASDDVFVSWLPLFHDMGLIGGLLQAIHRGCKCVLMSPRFFLERPIRWLQTISRHRATISGGPDFSYRMCLERIPKDKLETLDLSCWRVAFSGAEPIRHDTLQEFITHFAPAGLDAQAVYPCYGLAEATLFVSGGVRGSGLLAPALSRRGLAQGQARPAMDDEESLALVACGRVPSLHQVAIVDASTFETLPDGFSGEIWASGPSIASGYWRNAEATQATFVEKEGQRWLRTGDLGFWRDGQLYINGRLKDLIIIRGHNLYPQDIERHIEEQIEAVRAGRVAAFAVRGPQGEGIGIAAEISRGMQKLVSPATLVEALSVCVSELCGEPLSVVALLNPGALPKTSSGKLQRHACATGWESGSLDSYAIYAFGQLQSGAHMADASGSAPPLHGTSAELAALWRATLRLPEQHVLHADSHFFASGGNSLAMVQLAARLRQHWQIVPTLAQLFEHPRLADMANWLEHYRQSAPACSADTIPARSADWAIDCPASPAQQRQYFLWQYQPDSSAYHIAAARRLIGPLDIPALQSAFDHLVTRHESLRTVFRTAEDGTLWQQVQSQTAFAVALHDLRTLDAADRQARCQQLTTALQHTPFDLAHGPLLRVGLLRETDETALLVVVMHHIVSDGWSMRLIVEAFVTAYQAAVAGQPVAWPPLPIQYADYALWQRQWLEAGERQRQLDYWCGVLGTTQPVLQLPTDR</sequence>
<dbReference type="InterPro" id="IPR036736">
    <property type="entry name" value="ACP-like_sf"/>
</dbReference>
<dbReference type="PROSITE" id="PS50075">
    <property type="entry name" value="CARRIER"/>
    <property type="match status" value="1"/>
</dbReference>
<comment type="caution">
    <text evidence="7">The sequence shown here is derived from an EMBL/GenBank/DDBJ whole genome shotgun (WGS) entry which is preliminary data.</text>
</comment>
<reference evidence="7 8" key="1">
    <citation type="submission" date="2020-08" db="EMBL/GenBank/DDBJ databases">
        <title>Genomic Encyclopedia of Type Strains, Phase IV (KMG-IV): sequencing the most valuable type-strain genomes for metagenomic binning, comparative biology and taxonomic classification.</title>
        <authorList>
            <person name="Goeker M."/>
        </authorList>
    </citation>
    <scope>NUCLEOTIDE SEQUENCE [LARGE SCALE GENOMIC DNA]</scope>
    <source>
        <strain evidence="7 8">DSM 27165</strain>
    </source>
</reference>
<gene>
    <name evidence="7" type="ORF">HNQ59_003700</name>
</gene>
<dbReference type="PROSITE" id="PS00012">
    <property type="entry name" value="PHOSPHOPANTETHEINE"/>
    <property type="match status" value="1"/>
</dbReference>
<dbReference type="Proteomes" id="UP000575898">
    <property type="component" value="Unassembled WGS sequence"/>
</dbReference>
<dbReference type="GO" id="GO:0006633">
    <property type="term" value="P:fatty acid biosynthetic process"/>
    <property type="evidence" value="ECO:0007669"/>
    <property type="project" value="TreeGrafter"/>
</dbReference>
<dbReference type="AlphaFoldDB" id="A0A840MZ02"/>
<dbReference type="InterPro" id="IPR023213">
    <property type="entry name" value="CAT-like_dom_sf"/>
</dbReference>
<keyword evidence="5 7" id="KW-0436">Ligase</keyword>
<evidence type="ECO:0000256" key="1">
    <source>
        <dbReference type="ARBA" id="ARBA00001957"/>
    </source>
</evidence>
<dbReference type="InterPro" id="IPR001242">
    <property type="entry name" value="Condensation_dom"/>
</dbReference>
<accession>A0A840MZ02</accession>
<dbReference type="InterPro" id="IPR042099">
    <property type="entry name" value="ANL_N_sf"/>
</dbReference>
<organism evidence="7 8">
    <name type="scientific">Chitinivorax tropicus</name>
    <dbReference type="NCBI Taxonomy" id="714531"/>
    <lineage>
        <taxon>Bacteria</taxon>
        <taxon>Pseudomonadati</taxon>
        <taxon>Pseudomonadota</taxon>
        <taxon>Betaproteobacteria</taxon>
        <taxon>Chitinivorax</taxon>
    </lineage>
</organism>
<dbReference type="Gene3D" id="3.30.559.10">
    <property type="entry name" value="Chloramphenicol acetyltransferase-like domain"/>
    <property type="match status" value="1"/>
</dbReference>
<dbReference type="Pfam" id="PF00501">
    <property type="entry name" value="AMP-binding"/>
    <property type="match status" value="1"/>
</dbReference>
<dbReference type="GO" id="GO:0070566">
    <property type="term" value="F:adenylyltransferase activity"/>
    <property type="evidence" value="ECO:0007669"/>
    <property type="project" value="TreeGrafter"/>
</dbReference>
<dbReference type="PANTHER" id="PTHR22754">
    <property type="entry name" value="DISCO-INTERACTING PROTEIN 2 DIP2 -RELATED"/>
    <property type="match status" value="1"/>
</dbReference>
<dbReference type="SUPFAM" id="SSF56801">
    <property type="entry name" value="Acetyl-CoA synthetase-like"/>
    <property type="match status" value="1"/>
</dbReference>
<comment type="cofactor">
    <cofactor evidence="1">
        <name>pantetheine 4'-phosphate</name>
        <dbReference type="ChEBI" id="CHEBI:47942"/>
    </cofactor>
</comment>
<keyword evidence="4" id="KW-0597">Phosphoprotein</keyword>
<name>A0A840MZ02_9PROT</name>
<dbReference type="GO" id="GO:0016874">
    <property type="term" value="F:ligase activity"/>
    <property type="evidence" value="ECO:0007669"/>
    <property type="project" value="UniProtKB-KW"/>
</dbReference>
<evidence type="ECO:0000256" key="4">
    <source>
        <dbReference type="ARBA" id="ARBA00022553"/>
    </source>
</evidence>
<dbReference type="Pfam" id="PF00668">
    <property type="entry name" value="Condensation"/>
    <property type="match status" value="1"/>
</dbReference>
<keyword evidence="3" id="KW-0596">Phosphopantetheine</keyword>
<dbReference type="Gene3D" id="3.40.50.12780">
    <property type="entry name" value="N-terminal domain of ligase-like"/>
    <property type="match status" value="1"/>
</dbReference>
<feature type="non-terminal residue" evidence="7">
    <location>
        <position position="894"/>
    </location>
</feature>
<dbReference type="InterPro" id="IPR020845">
    <property type="entry name" value="AMP-binding_CS"/>
</dbReference>
<comment type="similarity">
    <text evidence="2">Belongs to the ATP-dependent AMP-binding enzyme family.</text>
</comment>
<evidence type="ECO:0000313" key="8">
    <source>
        <dbReference type="Proteomes" id="UP000575898"/>
    </source>
</evidence>
<evidence type="ECO:0000313" key="7">
    <source>
        <dbReference type="EMBL" id="MBB5020381.1"/>
    </source>
</evidence>
<dbReference type="SUPFAM" id="SSF47336">
    <property type="entry name" value="ACP-like"/>
    <property type="match status" value="1"/>
</dbReference>
<dbReference type="CDD" id="cd05931">
    <property type="entry name" value="FAAL"/>
    <property type="match status" value="1"/>
</dbReference>
<dbReference type="InterPro" id="IPR009081">
    <property type="entry name" value="PP-bd_ACP"/>
</dbReference>
<dbReference type="EMBL" id="JACHHY010000032">
    <property type="protein sequence ID" value="MBB5020381.1"/>
    <property type="molecule type" value="Genomic_DNA"/>
</dbReference>
<dbReference type="SUPFAM" id="SSF52777">
    <property type="entry name" value="CoA-dependent acyltransferases"/>
    <property type="match status" value="1"/>
</dbReference>
<evidence type="ECO:0000256" key="2">
    <source>
        <dbReference type="ARBA" id="ARBA00006432"/>
    </source>
</evidence>
<dbReference type="CDD" id="cd19531">
    <property type="entry name" value="LCL_NRPS-like"/>
    <property type="match status" value="1"/>
</dbReference>
<dbReference type="FunFam" id="3.40.50.12780:FF:000013">
    <property type="entry name" value="Long-chain-fatty-acid--AMP ligase FadD32"/>
    <property type="match status" value="1"/>
</dbReference>